<evidence type="ECO:0000313" key="11">
    <source>
        <dbReference type="EMBL" id="QNE17810.1"/>
    </source>
</evidence>
<dbReference type="FunFam" id="3.20.20.10:FF:000003">
    <property type="entry name" value="Diaminopimelate decarboxylase"/>
    <property type="match status" value="1"/>
</dbReference>
<evidence type="ECO:0000313" key="12">
    <source>
        <dbReference type="Proteomes" id="UP000515563"/>
    </source>
</evidence>
<name>A0A7G6WUZ5_9ACTN</name>
<dbReference type="PRINTS" id="PR01181">
    <property type="entry name" value="DAPDCRBXLASE"/>
</dbReference>
<feature type="active site" description="Proton donor" evidence="8">
    <location>
        <position position="393"/>
    </location>
</feature>
<dbReference type="PROSITE" id="PS00878">
    <property type="entry name" value="ODR_DC_2_1"/>
    <property type="match status" value="1"/>
</dbReference>
<keyword evidence="4 6" id="KW-0457">Lysine biosynthesis</keyword>
<sequence length="468" mass="50143">MRAHEAGTLHADIGHRAPPWLRAPGNANDLVTQLWSTNSKKNAEGALEVGGVDVRDLLAEHGSPAYVLDEADFRARARAFKEGFKDFDVYYAGKAFLCTTVVRWVMEEGLNLDICSGGELAVALRAGADPARLGFHGNNKSVSELTRALEAGVGRIIVDSHDEISRLIELAAERDLVAPVMVRVTAGVEAHTHEYIATAHEDQKFGFSITSGAAYEAVARVNESPELRLLGLHSHIGSQIFDSSGFEVAARRVIALHARVSEELGVDMPELDLGGGFGIAYTTQDDPADPAQLATEMGKIVEHECRAFGVDVPKVSIEPGRAIVGPAMCTVYSVGTVKDVALDAGASRTYVSVDGGMSDNIRTALYDADYSCTLANRHSDAEPTLARVVGKHCESGDIVVKDEFLPSDVKPGDLVAVPGTGAYCRSMASNYNHVPRPPVIAVKDGQTRVVIRRETEDDMLILDMGAAQ</sequence>
<feature type="binding site" evidence="6">
    <location>
        <position position="362"/>
    </location>
    <ligand>
        <name>substrate</name>
    </ligand>
</feature>
<dbReference type="InterPro" id="IPR022653">
    <property type="entry name" value="De-COase2_pyr-phos_BS"/>
</dbReference>
<comment type="subunit">
    <text evidence="6">Homodimer.</text>
</comment>
<dbReference type="Pfam" id="PF02784">
    <property type="entry name" value="Orn_Arg_deC_N"/>
    <property type="match status" value="1"/>
</dbReference>
<evidence type="ECO:0000256" key="6">
    <source>
        <dbReference type="HAMAP-Rule" id="MF_02120"/>
    </source>
</evidence>
<keyword evidence="2 6" id="KW-0210">Decarboxylase</keyword>
<organism evidence="11 12">
    <name type="scientific">Kribbella qitaiheensis</name>
    <dbReference type="NCBI Taxonomy" id="1544730"/>
    <lineage>
        <taxon>Bacteria</taxon>
        <taxon>Bacillati</taxon>
        <taxon>Actinomycetota</taxon>
        <taxon>Actinomycetes</taxon>
        <taxon>Propionibacteriales</taxon>
        <taxon>Kribbellaceae</taxon>
        <taxon>Kribbella</taxon>
    </lineage>
</organism>
<dbReference type="SUPFAM" id="SSF51419">
    <property type="entry name" value="PLP-binding barrel"/>
    <property type="match status" value="1"/>
</dbReference>
<dbReference type="Proteomes" id="UP000515563">
    <property type="component" value="Chromosome"/>
</dbReference>
<feature type="binding site" evidence="6">
    <location>
        <position position="423"/>
    </location>
    <ligand>
        <name>substrate</name>
    </ligand>
</feature>
<dbReference type="UniPathway" id="UPA00034">
    <property type="reaction ID" value="UER00027"/>
</dbReference>
<evidence type="ECO:0000256" key="5">
    <source>
        <dbReference type="ARBA" id="ARBA00023239"/>
    </source>
</evidence>
<dbReference type="EC" id="4.1.1.20" evidence="6 7"/>
<dbReference type="RefSeq" id="WP_185446639.1">
    <property type="nucleotide sequence ID" value="NZ_CP043661.1"/>
</dbReference>
<dbReference type="Gene3D" id="3.20.20.10">
    <property type="entry name" value="Alanine racemase"/>
    <property type="match status" value="1"/>
</dbReference>
<dbReference type="InterPro" id="IPR029066">
    <property type="entry name" value="PLP-binding_barrel"/>
</dbReference>
<feature type="binding site" evidence="6">
    <location>
        <position position="321"/>
    </location>
    <ligand>
        <name>substrate</name>
    </ligand>
</feature>
<dbReference type="SUPFAM" id="SSF50621">
    <property type="entry name" value="Alanine racemase C-terminal domain-like"/>
    <property type="match status" value="1"/>
</dbReference>
<gene>
    <name evidence="6 11" type="primary">lysA</name>
    <name evidence="11" type="ORF">F1D05_07680</name>
</gene>
<protein>
    <recommendedName>
        <fullName evidence="6 7">Diaminopimelate decarboxylase</fullName>
        <shortName evidence="6">DAP decarboxylase</shortName>
        <shortName evidence="6">DAPDC</shortName>
        <ecNumber evidence="6 7">4.1.1.20</ecNumber>
    </recommendedName>
</protein>
<evidence type="ECO:0000256" key="4">
    <source>
        <dbReference type="ARBA" id="ARBA00023154"/>
    </source>
</evidence>
<evidence type="ECO:0000259" key="10">
    <source>
        <dbReference type="Pfam" id="PF02784"/>
    </source>
</evidence>
<keyword evidence="3 6" id="KW-0663">Pyridoxal phosphate</keyword>
<dbReference type="InterPro" id="IPR009006">
    <property type="entry name" value="Ala_racemase/Decarboxylase_C"/>
</dbReference>
<dbReference type="PROSITE" id="PS00879">
    <property type="entry name" value="ODR_DC_2_2"/>
    <property type="match status" value="1"/>
</dbReference>
<dbReference type="Gene3D" id="2.40.37.10">
    <property type="entry name" value="Lyase, Ornithine Decarboxylase, Chain A, domain 1"/>
    <property type="match status" value="1"/>
</dbReference>
<accession>A0A7G6WUZ5</accession>
<evidence type="ECO:0000256" key="8">
    <source>
        <dbReference type="PIRSR" id="PIRSR600183-50"/>
    </source>
</evidence>
<dbReference type="PANTHER" id="PTHR43727:SF2">
    <property type="entry name" value="GROUP IV DECARBOXYLASE"/>
    <property type="match status" value="1"/>
</dbReference>
<comment type="pathway">
    <text evidence="6 9">Amino-acid biosynthesis; L-lysine biosynthesis via DAP pathway; L-lysine from DL-2,6-diaminopimelate: step 1/1.</text>
</comment>
<dbReference type="InterPro" id="IPR022644">
    <property type="entry name" value="De-COase2_N"/>
</dbReference>
<dbReference type="InterPro" id="IPR002986">
    <property type="entry name" value="DAP_deCOOHase_LysA"/>
</dbReference>
<proteinExistence type="inferred from homology"/>
<dbReference type="NCBIfam" id="TIGR01048">
    <property type="entry name" value="lysA"/>
    <property type="match status" value="1"/>
</dbReference>
<comment type="similarity">
    <text evidence="6">Belongs to the Orn/Lys/Arg decarboxylase class-II family. LysA subfamily.</text>
</comment>
<dbReference type="GO" id="GO:0030170">
    <property type="term" value="F:pyridoxal phosphate binding"/>
    <property type="evidence" value="ECO:0007669"/>
    <property type="project" value="UniProtKB-UniRule"/>
</dbReference>
<keyword evidence="6" id="KW-0028">Amino-acid biosynthesis</keyword>
<dbReference type="InterPro" id="IPR000183">
    <property type="entry name" value="Orn/DAP/Arg_de-COase"/>
</dbReference>
<feature type="domain" description="Orn/DAP/Arg decarboxylase 2 N-terminal" evidence="10">
    <location>
        <begin position="71"/>
        <end position="324"/>
    </location>
</feature>
<dbReference type="PRINTS" id="PR01179">
    <property type="entry name" value="ODADCRBXLASE"/>
</dbReference>
<dbReference type="AlphaFoldDB" id="A0A7G6WUZ5"/>
<feature type="binding site" evidence="6">
    <location>
        <position position="394"/>
    </location>
    <ligand>
        <name>substrate</name>
    </ligand>
</feature>
<dbReference type="PANTHER" id="PTHR43727">
    <property type="entry name" value="DIAMINOPIMELATE DECARBOXYLASE"/>
    <property type="match status" value="1"/>
</dbReference>
<comment type="function">
    <text evidence="6">Specifically catalyzes the decarboxylation of meso-diaminopimelate (meso-DAP) to L-lysine.</text>
</comment>
<dbReference type="CDD" id="cd06828">
    <property type="entry name" value="PLPDE_III_DapDC"/>
    <property type="match status" value="1"/>
</dbReference>
<dbReference type="KEGG" id="kqi:F1D05_07680"/>
<evidence type="ECO:0000256" key="2">
    <source>
        <dbReference type="ARBA" id="ARBA00022793"/>
    </source>
</evidence>
<comment type="cofactor">
    <cofactor evidence="1 6 8 9">
        <name>pyridoxal 5'-phosphate</name>
        <dbReference type="ChEBI" id="CHEBI:597326"/>
    </cofactor>
</comment>
<evidence type="ECO:0000256" key="7">
    <source>
        <dbReference type="NCBIfam" id="TIGR01048"/>
    </source>
</evidence>
<feature type="binding site" evidence="6">
    <location>
        <position position="423"/>
    </location>
    <ligand>
        <name>pyridoxal 5'-phosphate</name>
        <dbReference type="ChEBI" id="CHEBI:597326"/>
    </ligand>
</feature>
<keyword evidence="12" id="KW-1185">Reference proteome</keyword>
<feature type="binding site" evidence="6">
    <location>
        <position position="276"/>
    </location>
    <ligand>
        <name>pyridoxal 5'-phosphate</name>
        <dbReference type="ChEBI" id="CHEBI:597326"/>
    </ligand>
</feature>
<dbReference type="EMBL" id="CP043661">
    <property type="protein sequence ID" value="QNE17810.1"/>
    <property type="molecule type" value="Genomic_DNA"/>
</dbReference>
<dbReference type="HAMAP" id="MF_02120">
    <property type="entry name" value="LysA"/>
    <property type="match status" value="1"/>
</dbReference>
<dbReference type="GO" id="GO:0009089">
    <property type="term" value="P:lysine biosynthetic process via diaminopimelate"/>
    <property type="evidence" value="ECO:0007669"/>
    <property type="project" value="UniProtKB-UniRule"/>
</dbReference>
<keyword evidence="5 6" id="KW-0456">Lyase</keyword>
<feature type="modified residue" description="N6-(pyridoxal phosphate)lysine" evidence="6 8">
    <location>
        <position position="94"/>
    </location>
</feature>
<dbReference type="InterPro" id="IPR022657">
    <property type="entry name" value="De-COase2_CS"/>
</dbReference>
<reference evidence="11 12" key="2">
    <citation type="journal article" date="2020" name="Microbiol. Resour. Announc.">
        <title>Antarctic desert soil bacteria exhibit high novel natural product potential, evaluated through long-read genome sequencing and comparative genomics.</title>
        <authorList>
            <person name="Benaud N."/>
            <person name="Edwards R.J."/>
            <person name="Amos T.G."/>
            <person name="D'Agostino P.M."/>
            <person name="Gutierrez-Chavez C."/>
            <person name="Montgomery K."/>
            <person name="Nicetic I."/>
            <person name="Ferrari B.C."/>
        </authorList>
    </citation>
    <scope>NUCLEOTIDE SEQUENCE [LARGE SCALE GENOMIC DNA]</scope>
    <source>
        <strain evidence="11 12">SPB151</strain>
    </source>
</reference>
<feature type="binding site" evidence="6">
    <location>
        <position position="366"/>
    </location>
    <ligand>
        <name>substrate</name>
    </ligand>
</feature>
<evidence type="ECO:0000256" key="3">
    <source>
        <dbReference type="ARBA" id="ARBA00022898"/>
    </source>
</evidence>
<dbReference type="GO" id="GO:0008836">
    <property type="term" value="F:diaminopimelate decarboxylase activity"/>
    <property type="evidence" value="ECO:0007669"/>
    <property type="project" value="UniProtKB-UniRule"/>
</dbReference>
<feature type="binding site" evidence="6">
    <location>
        <begin position="318"/>
        <end position="321"/>
    </location>
    <ligand>
        <name>pyridoxal 5'-phosphate</name>
        <dbReference type="ChEBI" id="CHEBI:597326"/>
    </ligand>
</feature>
<evidence type="ECO:0000256" key="9">
    <source>
        <dbReference type="RuleBase" id="RU003738"/>
    </source>
</evidence>
<evidence type="ECO:0000256" key="1">
    <source>
        <dbReference type="ARBA" id="ARBA00001933"/>
    </source>
</evidence>
<comment type="catalytic activity">
    <reaction evidence="6 9">
        <text>meso-2,6-diaminopimelate + H(+) = L-lysine + CO2</text>
        <dbReference type="Rhea" id="RHEA:15101"/>
        <dbReference type="ChEBI" id="CHEBI:15378"/>
        <dbReference type="ChEBI" id="CHEBI:16526"/>
        <dbReference type="ChEBI" id="CHEBI:32551"/>
        <dbReference type="ChEBI" id="CHEBI:57791"/>
        <dbReference type="EC" id="4.1.1.20"/>
    </reaction>
</comment>
<reference evidence="12" key="1">
    <citation type="submission" date="2019-09" db="EMBL/GenBank/DDBJ databases">
        <title>Antimicrobial potential of Antarctic Bacteria.</title>
        <authorList>
            <person name="Benaud N."/>
            <person name="Edwards R.J."/>
            <person name="Ferrari B.C."/>
        </authorList>
    </citation>
    <scope>NUCLEOTIDE SEQUENCE [LARGE SCALE GENOMIC DNA]</scope>
    <source>
        <strain evidence="12">SPB151</strain>
    </source>
</reference>